<comment type="caution">
    <text evidence="1">The sequence shown here is derived from an EMBL/GenBank/DDBJ whole genome shotgun (WGS) entry which is preliminary data.</text>
</comment>
<evidence type="ECO:0000313" key="2">
    <source>
        <dbReference type="Proteomes" id="UP001175226"/>
    </source>
</evidence>
<accession>A0AA39JJP9</accession>
<dbReference type="AlphaFoldDB" id="A0AA39JJP9"/>
<sequence>MSSQVSVPPAPLNIPADVFYEVLLQSSDEDAAFFWLDCRRVSRNFYSAVENVFVAKYLKQTWIHVYSAGGESSRSRTIHTTEFEFSRLDPADSSRAIYTHHKFDEGFQEDVCRCLNVVFGTGPSLEQPSIIVQVQQEVNDTMLPDFRHSFDPQSSLFEISFNWKGMYSHFFREQRVVGDRIGTANCIVQDQWRDDISFSTMCDVFKLANDGYVRMCTRSERICRNVLAHEGRNVSGEDYEGYQKLADKQREIEKYGVHVDES</sequence>
<evidence type="ECO:0000313" key="1">
    <source>
        <dbReference type="EMBL" id="KAK0444022.1"/>
    </source>
</evidence>
<gene>
    <name evidence="1" type="ORF">EV421DRAFT_2035057</name>
</gene>
<proteinExistence type="predicted"/>
<dbReference type="EMBL" id="JAUEPT010000020">
    <property type="protein sequence ID" value="KAK0444022.1"/>
    <property type="molecule type" value="Genomic_DNA"/>
</dbReference>
<keyword evidence="2" id="KW-1185">Reference proteome</keyword>
<dbReference type="Proteomes" id="UP001175226">
    <property type="component" value="Unassembled WGS sequence"/>
</dbReference>
<protein>
    <submittedName>
        <fullName evidence="1">Uncharacterized protein</fullName>
    </submittedName>
</protein>
<reference evidence="1" key="1">
    <citation type="submission" date="2023-06" db="EMBL/GenBank/DDBJ databases">
        <authorList>
            <consortium name="Lawrence Berkeley National Laboratory"/>
            <person name="Ahrendt S."/>
            <person name="Sahu N."/>
            <person name="Indic B."/>
            <person name="Wong-Bajracharya J."/>
            <person name="Merenyi Z."/>
            <person name="Ke H.-M."/>
            <person name="Monk M."/>
            <person name="Kocsube S."/>
            <person name="Drula E."/>
            <person name="Lipzen A."/>
            <person name="Balint B."/>
            <person name="Henrissat B."/>
            <person name="Andreopoulos B."/>
            <person name="Martin F.M."/>
            <person name="Harder C.B."/>
            <person name="Rigling D."/>
            <person name="Ford K.L."/>
            <person name="Foster G.D."/>
            <person name="Pangilinan J."/>
            <person name="Papanicolaou A."/>
            <person name="Barry K."/>
            <person name="LaButti K."/>
            <person name="Viragh M."/>
            <person name="Koriabine M."/>
            <person name="Yan M."/>
            <person name="Riley R."/>
            <person name="Champramary S."/>
            <person name="Plett K.L."/>
            <person name="Tsai I.J."/>
            <person name="Slot J."/>
            <person name="Sipos G."/>
            <person name="Plett J."/>
            <person name="Nagy L.G."/>
            <person name="Grigoriev I.V."/>
        </authorList>
    </citation>
    <scope>NUCLEOTIDE SEQUENCE</scope>
    <source>
        <strain evidence="1">FPL87.14</strain>
    </source>
</reference>
<name>A0AA39JJP9_9AGAR</name>
<organism evidence="1 2">
    <name type="scientific">Armillaria borealis</name>
    <dbReference type="NCBI Taxonomy" id="47425"/>
    <lineage>
        <taxon>Eukaryota</taxon>
        <taxon>Fungi</taxon>
        <taxon>Dikarya</taxon>
        <taxon>Basidiomycota</taxon>
        <taxon>Agaricomycotina</taxon>
        <taxon>Agaricomycetes</taxon>
        <taxon>Agaricomycetidae</taxon>
        <taxon>Agaricales</taxon>
        <taxon>Marasmiineae</taxon>
        <taxon>Physalacriaceae</taxon>
        <taxon>Armillaria</taxon>
    </lineage>
</organism>